<dbReference type="PANTHER" id="PTHR31170:SF25">
    <property type="entry name" value="BNAA09G04570D PROTEIN"/>
    <property type="match status" value="1"/>
</dbReference>
<protein>
    <submittedName>
        <fullName evidence="1">Uncharacterized protein</fullName>
    </submittedName>
</protein>
<dbReference type="PANTHER" id="PTHR31170">
    <property type="entry name" value="BNAC04G53230D PROTEIN"/>
    <property type="match status" value="1"/>
</dbReference>
<dbReference type="AlphaFoldDB" id="A0A5J5BIX9"/>
<sequence length="343" mass="39140">MTMEAMETSVKFIVAPLEQVGAIAKLVQVPESKVGHEENPVENAHVQPRITLSDCVIEIGKKLDEALLQEGCHSIFEVPSSLQKLEPDEFIPQVVSVGPYHRNAKPLRPSSICMSSQANYEDKQLRHDVLDLARPRSSKYSSSQVNCEDKQLQHDVLDLALPPFSRCTSTRAIWEDKQPFQIVVRSVTSLRGANVEFRKKDSTNIIDIEFNQGVLNIPPFVIHDFTKSIFLNLMVFEQYFHRRRSNYVTSYIRFMDGLINSSNDVEHLCDKRIIVHGLGSNDNVANLFNNLWKYIVNHANDSNLTKVSQDLTKHFNRHVKPGATLWDFMVEIDKTKLDEVLPQ</sequence>
<name>A0A5J5BIX9_9ASTE</name>
<gene>
    <name evidence="1" type="ORF">F0562_025054</name>
</gene>
<accession>A0A5J5BIX9</accession>
<dbReference type="Proteomes" id="UP000325577">
    <property type="component" value="Linkage Group LG13"/>
</dbReference>
<dbReference type="EMBL" id="CM018036">
    <property type="protein sequence ID" value="KAA8541091.1"/>
    <property type="molecule type" value="Genomic_DNA"/>
</dbReference>
<evidence type="ECO:0000313" key="1">
    <source>
        <dbReference type="EMBL" id="KAA8541091.1"/>
    </source>
</evidence>
<reference evidence="1 2" key="1">
    <citation type="submission" date="2019-09" db="EMBL/GenBank/DDBJ databases">
        <title>A chromosome-level genome assembly of the Chinese tupelo Nyssa sinensis.</title>
        <authorList>
            <person name="Yang X."/>
            <person name="Kang M."/>
            <person name="Yang Y."/>
            <person name="Xiong H."/>
            <person name="Wang M."/>
            <person name="Zhang Z."/>
            <person name="Wang Z."/>
            <person name="Wu H."/>
            <person name="Ma T."/>
            <person name="Liu J."/>
            <person name="Xi Z."/>
        </authorList>
    </citation>
    <scope>NUCLEOTIDE SEQUENCE [LARGE SCALE GENOMIC DNA]</scope>
    <source>
        <strain evidence="1">J267</strain>
        <tissue evidence="1">Leaf</tissue>
    </source>
</reference>
<dbReference type="OrthoDB" id="658695at2759"/>
<dbReference type="InterPro" id="IPR004158">
    <property type="entry name" value="DUF247_pln"/>
</dbReference>
<organism evidence="1 2">
    <name type="scientific">Nyssa sinensis</name>
    <dbReference type="NCBI Taxonomy" id="561372"/>
    <lineage>
        <taxon>Eukaryota</taxon>
        <taxon>Viridiplantae</taxon>
        <taxon>Streptophyta</taxon>
        <taxon>Embryophyta</taxon>
        <taxon>Tracheophyta</taxon>
        <taxon>Spermatophyta</taxon>
        <taxon>Magnoliopsida</taxon>
        <taxon>eudicotyledons</taxon>
        <taxon>Gunneridae</taxon>
        <taxon>Pentapetalae</taxon>
        <taxon>asterids</taxon>
        <taxon>Cornales</taxon>
        <taxon>Nyssaceae</taxon>
        <taxon>Nyssa</taxon>
    </lineage>
</organism>
<proteinExistence type="predicted"/>
<keyword evidence="2" id="KW-1185">Reference proteome</keyword>
<dbReference type="Pfam" id="PF03140">
    <property type="entry name" value="DUF247"/>
    <property type="match status" value="2"/>
</dbReference>
<evidence type="ECO:0000313" key="2">
    <source>
        <dbReference type="Proteomes" id="UP000325577"/>
    </source>
</evidence>